<feature type="transmembrane region" description="Helical" evidence="8">
    <location>
        <begin position="494"/>
        <end position="511"/>
    </location>
</feature>
<evidence type="ECO:0000256" key="1">
    <source>
        <dbReference type="ARBA" id="ARBA00004141"/>
    </source>
</evidence>
<evidence type="ECO:0000256" key="3">
    <source>
        <dbReference type="ARBA" id="ARBA00022448"/>
    </source>
</evidence>
<feature type="transmembrane region" description="Helical" evidence="8">
    <location>
        <begin position="193"/>
        <end position="217"/>
    </location>
</feature>
<dbReference type="Pfam" id="PF00324">
    <property type="entry name" value="AA_permease"/>
    <property type="match status" value="1"/>
</dbReference>
<keyword evidence="7 8" id="KW-0472">Membrane</keyword>
<reference evidence="10 11" key="1">
    <citation type="submission" date="2016-01" db="EMBL/GenBank/DDBJ databases">
        <title>Genome sequence of the yeast Holleya sinecauda.</title>
        <authorList>
            <person name="Dietrich F.S."/>
        </authorList>
    </citation>
    <scope>NUCLEOTIDE SEQUENCE [LARGE SCALE GENOMIC DNA]</scope>
    <source>
        <strain evidence="10 11">ATCC 58844</strain>
    </source>
</reference>
<dbReference type="PANTHER" id="PTHR43341">
    <property type="entry name" value="AMINO ACID PERMEASE"/>
    <property type="match status" value="1"/>
</dbReference>
<feature type="transmembrane region" description="Helical" evidence="8">
    <location>
        <begin position="165"/>
        <end position="187"/>
    </location>
</feature>
<keyword evidence="11" id="KW-1185">Reference proteome</keyword>
<keyword evidence="4 8" id="KW-0812">Transmembrane</keyword>
<accession>A0A120K213</accession>
<evidence type="ECO:0000259" key="9">
    <source>
        <dbReference type="Pfam" id="PF00324"/>
    </source>
</evidence>
<dbReference type="PIRSF" id="PIRSF006060">
    <property type="entry name" value="AA_transporter"/>
    <property type="match status" value="1"/>
</dbReference>
<protein>
    <submittedName>
        <fullName evidence="10">HCL049Cp</fullName>
    </submittedName>
</protein>
<dbReference type="RefSeq" id="XP_017987098.1">
    <property type="nucleotide sequence ID" value="XM_018131014.1"/>
</dbReference>
<dbReference type="GO" id="GO:0015171">
    <property type="term" value="F:amino acid transmembrane transporter activity"/>
    <property type="evidence" value="ECO:0007669"/>
    <property type="project" value="TreeGrafter"/>
</dbReference>
<keyword evidence="3" id="KW-0813">Transport</keyword>
<comment type="similarity">
    <text evidence="2">Belongs to the amino acid-polyamine-organocation (APC) superfamily. YAT (TC 2.A.3.10) family.</text>
</comment>
<comment type="subcellular location">
    <subcellularLocation>
        <location evidence="1">Membrane</location>
        <topology evidence="1">Multi-pass membrane protein</topology>
    </subcellularLocation>
</comment>
<evidence type="ECO:0000256" key="2">
    <source>
        <dbReference type="ARBA" id="ARBA00006983"/>
    </source>
</evidence>
<dbReference type="AlphaFoldDB" id="A0A120K213"/>
<feature type="domain" description="Amino acid permease/ SLC12A" evidence="9">
    <location>
        <begin position="56"/>
        <end position="519"/>
    </location>
</feature>
<dbReference type="PROSITE" id="PS00218">
    <property type="entry name" value="AMINO_ACID_PERMEASE_1"/>
    <property type="match status" value="1"/>
</dbReference>
<dbReference type="OrthoDB" id="3900342at2759"/>
<feature type="transmembrane region" description="Helical" evidence="8">
    <location>
        <begin position="416"/>
        <end position="440"/>
    </location>
</feature>
<feature type="transmembrane region" description="Helical" evidence="8">
    <location>
        <begin position="391"/>
        <end position="410"/>
    </location>
</feature>
<gene>
    <name evidence="10" type="ORF">AW171_hschr31972</name>
</gene>
<dbReference type="EMBL" id="CP014243">
    <property type="protein sequence ID" value="AMD20102.1"/>
    <property type="molecule type" value="Genomic_DNA"/>
</dbReference>
<dbReference type="PANTHER" id="PTHR43341:SF36">
    <property type="entry name" value="PROLINE-SPECIFIC PERMEASE"/>
    <property type="match status" value="1"/>
</dbReference>
<dbReference type="GO" id="GO:0016020">
    <property type="term" value="C:membrane"/>
    <property type="evidence" value="ECO:0007669"/>
    <property type="project" value="UniProtKB-SubCell"/>
</dbReference>
<dbReference type="InterPro" id="IPR004841">
    <property type="entry name" value="AA-permease/SLC12A_dom"/>
</dbReference>
<feature type="transmembrane region" description="Helical" evidence="8">
    <location>
        <begin position="59"/>
        <end position="78"/>
    </location>
</feature>
<feature type="transmembrane region" description="Helical" evidence="8">
    <location>
        <begin position="348"/>
        <end position="370"/>
    </location>
</feature>
<feature type="transmembrane region" description="Helical" evidence="8">
    <location>
        <begin position="288"/>
        <end position="308"/>
    </location>
</feature>
<evidence type="ECO:0000256" key="4">
    <source>
        <dbReference type="ARBA" id="ARBA00022692"/>
    </source>
</evidence>
<evidence type="ECO:0000313" key="11">
    <source>
        <dbReference type="Proteomes" id="UP000243052"/>
    </source>
</evidence>
<dbReference type="GeneID" id="28723335"/>
<name>A0A120K213_9SACH</name>
<dbReference type="Gene3D" id="1.20.1740.10">
    <property type="entry name" value="Amino acid/polyamine transporter I"/>
    <property type="match status" value="1"/>
</dbReference>
<dbReference type="InterPro" id="IPR004840">
    <property type="entry name" value="Amino_acid_permease_CS"/>
</dbReference>
<keyword evidence="6 8" id="KW-1133">Transmembrane helix</keyword>
<evidence type="ECO:0000256" key="6">
    <source>
        <dbReference type="ARBA" id="ARBA00022989"/>
    </source>
</evidence>
<dbReference type="FunFam" id="1.20.1740.10:FF:000006">
    <property type="entry name" value="General amino acid permease"/>
    <property type="match status" value="1"/>
</dbReference>
<sequence length="560" mass="61928">MKESATLKEKNVDNGNEIVQADEAYKAAYRLETNATSTSEYSEQQCELKKGLSNRHVQLIAFGGCIGTGLFIGTGITLRESGPVPLVLSFVIISTFVYPIMCSLAEMICFLPQQGAVADLVARYVDPSLSFATGWNYAYANAMIVPAEMTAAASIVRYWTDAVPVAVWMAIFLVLIVALNFTAVQYYGESEFWFSSIKIICIFVLLIVSVVIFFGGAPTHDRIGFRYWKNPGPFGHYIAEGATGRLADVWTALVRSTFSFILSPELIGLACVEAKDTRRNIEKASKRFAYRIIFFYVSSALMISVILASNDPKLVAALDSNAPGAASSPFVQGIANAGIPIMDHVVNVAVLTAAWSAGNSFLYASSRLVLAQSKQGNAPKFLGKINRFGTPYNAVAVCSVFGALSFLNVSNSTGRVFTWLTNVSTISGFIGWAMIGISYIRFRKAVHYNNLQSRLPYRSPLQPYSAYYAVIAVSIITITNGYRVFLKGQWNTSNFIAAYINLPIFFGLYLGHKLYYKTRWYIPLEQIDVITGLEEAEQESSMSNFVPPKTLWQKFIYWLL</sequence>
<keyword evidence="5" id="KW-0029">Amino-acid transport</keyword>
<dbReference type="InterPro" id="IPR050524">
    <property type="entry name" value="APC_YAT"/>
</dbReference>
<dbReference type="Proteomes" id="UP000243052">
    <property type="component" value="Chromosome iii"/>
</dbReference>
<evidence type="ECO:0000256" key="7">
    <source>
        <dbReference type="ARBA" id="ARBA00023136"/>
    </source>
</evidence>
<proteinExistence type="inferred from homology"/>
<evidence type="ECO:0000256" key="8">
    <source>
        <dbReference type="SAM" id="Phobius"/>
    </source>
</evidence>
<feature type="transmembrane region" description="Helical" evidence="8">
    <location>
        <begin position="84"/>
        <end position="105"/>
    </location>
</feature>
<evidence type="ECO:0000313" key="10">
    <source>
        <dbReference type="EMBL" id="AMD20102.1"/>
    </source>
</evidence>
<organism evidence="10 11">
    <name type="scientific">Eremothecium sinecaudum</name>
    <dbReference type="NCBI Taxonomy" id="45286"/>
    <lineage>
        <taxon>Eukaryota</taxon>
        <taxon>Fungi</taxon>
        <taxon>Dikarya</taxon>
        <taxon>Ascomycota</taxon>
        <taxon>Saccharomycotina</taxon>
        <taxon>Saccharomycetes</taxon>
        <taxon>Saccharomycetales</taxon>
        <taxon>Saccharomycetaceae</taxon>
        <taxon>Eremothecium</taxon>
    </lineage>
</organism>
<feature type="transmembrane region" description="Helical" evidence="8">
    <location>
        <begin position="461"/>
        <end position="482"/>
    </location>
</feature>
<evidence type="ECO:0000256" key="5">
    <source>
        <dbReference type="ARBA" id="ARBA00022970"/>
    </source>
</evidence>